<sequence>MSGVKETDLNKFPSDLSHPEAGTSFLPPATRPTSDIRKPANEVMQRAMSSAKNEERHIFDNSIVFIVVKDHILTSTCRHADGVECQLCLYEKELKLPHLPEMIFPNNTLTILLKSHPNEFFIQFNTFDALKRVNATAAPDVQVGPSAVWKEARKDAHIKESEHPYDWTYTSDYDGTLGPYVQVEPTEERIDLEKLKRKDPIHFYAQLSLYEDELHDHGIAEMTIRVRVMPTCFFVLCRFYLRIDHVMVRVCDTRLFGEIGQDYVLREWSLREAKYAELSPQDLENVLDPNVIWQALPLLTVKSTKLYPSK</sequence>
<keyword evidence="4" id="KW-1185">Reference proteome</keyword>
<dbReference type="Proteomes" id="UP000887540">
    <property type="component" value="Unplaced"/>
</dbReference>
<name>A0A914CML5_9BILA</name>
<proteinExistence type="inferred from homology"/>
<dbReference type="AlphaFoldDB" id="A0A914CML5"/>
<reference evidence="5" key="1">
    <citation type="submission" date="2022-11" db="UniProtKB">
        <authorList>
            <consortium name="WormBaseParasite"/>
        </authorList>
    </citation>
    <scope>IDENTIFICATION</scope>
</reference>
<accession>A0A914CML5</accession>
<organism evidence="4 5">
    <name type="scientific">Acrobeloides nanus</name>
    <dbReference type="NCBI Taxonomy" id="290746"/>
    <lineage>
        <taxon>Eukaryota</taxon>
        <taxon>Metazoa</taxon>
        <taxon>Ecdysozoa</taxon>
        <taxon>Nematoda</taxon>
        <taxon>Chromadorea</taxon>
        <taxon>Rhabditida</taxon>
        <taxon>Tylenchina</taxon>
        <taxon>Cephalobomorpha</taxon>
        <taxon>Cephaloboidea</taxon>
        <taxon>Cephalobidae</taxon>
        <taxon>Acrobeloides</taxon>
    </lineage>
</organism>
<protein>
    <recommendedName>
        <fullName evidence="2">TIP41-like protein</fullName>
    </recommendedName>
</protein>
<evidence type="ECO:0000256" key="1">
    <source>
        <dbReference type="ARBA" id="ARBA00006658"/>
    </source>
</evidence>
<evidence type="ECO:0000313" key="4">
    <source>
        <dbReference type="Proteomes" id="UP000887540"/>
    </source>
</evidence>
<dbReference type="GO" id="GO:0005829">
    <property type="term" value="C:cytosol"/>
    <property type="evidence" value="ECO:0007669"/>
    <property type="project" value="TreeGrafter"/>
</dbReference>
<dbReference type="WBParaSite" id="ACRNAN_scaffold1244.g26729.t1">
    <property type="protein sequence ID" value="ACRNAN_scaffold1244.g26729.t1"/>
    <property type="gene ID" value="ACRNAN_scaffold1244.g26729"/>
</dbReference>
<evidence type="ECO:0000313" key="5">
    <source>
        <dbReference type="WBParaSite" id="ACRNAN_scaffold1244.g26729.t1"/>
    </source>
</evidence>
<dbReference type="PANTHER" id="PTHR21021:SF16">
    <property type="entry name" value="TIP41-LIKE PROTEIN"/>
    <property type="match status" value="1"/>
</dbReference>
<dbReference type="InterPro" id="IPR007303">
    <property type="entry name" value="TIP41-like"/>
</dbReference>
<dbReference type="GO" id="GO:0031929">
    <property type="term" value="P:TOR signaling"/>
    <property type="evidence" value="ECO:0007669"/>
    <property type="project" value="TreeGrafter"/>
</dbReference>
<comment type="similarity">
    <text evidence="1">Belongs to the TIP41 family.</text>
</comment>
<dbReference type="InterPro" id="IPR051330">
    <property type="entry name" value="Phosphatase_reg/MetRdx"/>
</dbReference>
<dbReference type="Pfam" id="PF04176">
    <property type="entry name" value="TIP41"/>
    <property type="match status" value="1"/>
</dbReference>
<feature type="region of interest" description="Disordered" evidence="3">
    <location>
        <begin position="1"/>
        <end position="37"/>
    </location>
</feature>
<evidence type="ECO:0000256" key="3">
    <source>
        <dbReference type="SAM" id="MobiDB-lite"/>
    </source>
</evidence>
<dbReference type="PANTHER" id="PTHR21021">
    <property type="entry name" value="GAF/PUTATIVE CYTOSKELETAL PROTEIN"/>
    <property type="match status" value="1"/>
</dbReference>
<evidence type="ECO:0000256" key="2">
    <source>
        <dbReference type="ARBA" id="ARBA00018951"/>
    </source>
</evidence>